<feature type="signal peptide" evidence="1">
    <location>
        <begin position="1"/>
        <end position="25"/>
    </location>
</feature>
<dbReference type="OrthoDB" id="5566524at2"/>
<protein>
    <submittedName>
        <fullName evidence="2">Peptidoglycan-binding protein, CsiV</fullName>
    </submittedName>
</protein>
<feature type="chain" id="PRO_5011464497" evidence="1">
    <location>
        <begin position="26"/>
        <end position="211"/>
    </location>
</feature>
<evidence type="ECO:0000313" key="2">
    <source>
        <dbReference type="EMBL" id="SFJ88589.1"/>
    </source>
</evidence>
<dbReference type="AlphaFoldDB" id="A0A1I3V0W4"/>
<keyword evidence="3" id="KW-1185">Reference proteome</keyword>
<evidence type="ECO:0000256" key="1">
    <source>
        <dbReference type="SAM" id="SignalP"/>
    </source>
</evidence>
<dbReference type="RefSeq" id="WP_091711564.1">
    <property type="nucleotide sequence ID" value="NZ_FOSH01000002.1"/>
</dbReference>
<dbReference type="Proteomes" id="UP000198924">
    <property type="component" value="Unassembled WGS sequence"/>
</dbReference>
<dbReference type="InterPro" id="IPR021241">
    <property type="entry name" value="CsiV"/>
</dbReference>
<sequence length="211" mass="23572">MKTQRQFISLFILFLLSVISTNAAAQQWYKAELVVFERYSGANAEHWPEMRSINNGSLSPSANNNLIKPAGTGLLSGVVSRLNNASNYRVLYHQAWQQPILSKGSARSIQINSSNGLVEGRIKLYRVNYLHADIDVWFKENGNLPVSNSDTAADSQTYPNNPHLDQIRRIRSKNLIYFDHPRLAAILEIVPVATPASAVSKTPETYSLSEN</sequence>
<organism evidence="2 3">
    <name type="scientific">Methylophaga sulfidovorans</name>
    <dbReference type="NCBI Taxonomy" id="45496"/>
    <lineage>
        <taxon>Bacteria</taxon>
        <taxon>Pseudomonadati</taxon>
        <taxon>Pseudomonadota</taxon>
        <taxon>Gammaproteobacteria</taxon>
        <taxon>Thiotrichales</taxon>
        <taxon>Piscirickettsiaceae</taxon>
        <taxon>Methylophaga</taxon>
    </lineage>
</organism>
<dbReference type="Pfam" id="PF10972">
    <property type="entry name" value="CsiV"/>
    <property type="match status" value="1"/>
</dbReference>
<gene>
    <name evidence="2" type="ORF">SAMN04488079_102182</name>
</gene>
<name>A0A1I3V0W4_9GAMM</name>
<dbReference type="EMBL" id="FOSH01000002">
    <property type="protein sequence ID" value="SFJ88589.1"/>
    <property type="molecule type" value="Genomic_DNA"/>
</dbReference>
<accession>A0A1I3V0W4</accession>
<reference evidence="3" key="1">
    <citation type="submission" date="2016-10" db="EMBL/GenBank/DDBJ databases">
        <authorList>
            <person name="Varghese N."/>
            <person name="Submissions S."/>
        </authorList>
    </citation>
    <scope>NUCLEOTIDE SEQUENCE [LARGE SCALE GENOMIC DNA]</scope>
    <source>
        <strain evidence="3">DSM 11578</strain>
    </source>
</reference>
<keyword evidence="1" id="KW-0732">Signal</keyword>
<evidence type="ECO:0000313" key="3">
    <source>
        <dbReference type="Proteomes" id="UP000198924"/>
    </source>
</evidence>
<proteinExistence type="predicted"/>
<dbReference type="STRING" id="45496.SAMN04488079_102182"/>